<comment type="caution">
    <text evidence="2">The sequence shown here is derived from an EMBL/GenBank/DDBJ whole genome shotgun (WGS) entry which is preliminary data.</text>
</comment>
<feature type="region of interest" description="Disordered" evidence="1">
    <location>
        <begin position="1"/>
        <end position="72"/>
    </location>
</feature>
<evidence type="ECO:0000313" key="3">
    <source>
        <dbReference type="Proteomes" id="UP000070255"/>
    </source>
</evidence>
<feature type="compositionally biased region" description="Polar residues" evidence="1">
    <location>
        <begin position="1"/>
        <end position="17"/>
    </location>
</feature>
<dbReference type="Proteomes" id="UP000070255">
    <property type="component" value="Unassembled WGS sequence"/>
</dbReference>
<protein>
    <submittedName>
        <fullName evidence="2">Uncharacterized protein</fullName>
    </submittedName>
</protein>
<dbReference type="EMBL" id="LNJQ01000004">
    <property type="protein sequence ID" value="KWZ37382.1"/>
    <property type="molecule type" value="Genomic_DNA"/>
</dbReference>
<evidence type="ECO:0000313" key="2">
    <source>
        <dbReference type="EMBL" id="KWZ37382.1"/>
    </source>
</evidence>
<keyword evidence="3" id="KW-1185">Reference proteome</keyword>
<name>A0ABR5T6A5_9BURK</name>
<organism evidence="2 3">
    <name type="scientific">Burkholderia savannae</name>
    <dbReference type="NCBI Taxonomy" id="1637837"/>
    <lineage>
        <taxon>Bacteria</taxon>
        <taxon>Pseudomonadati</taxon>
        <taxon>Pseudomonadota</taxon>
        <taxon>Betaproteobacteria</taxon>
        <taxon>Burkholderiales</taxon>
        <taxon>Burkholderiaceae</taxon>
        <taxon>Burkholderia</taxon>
        <taxon>pseudomallei group</taxon>
    </lineage>
</organism>
<accession>A0ABR5T6A5</accession>
<evidence type="ECO:0000256" key="1">
    <source>
        <dbReference type="SAM" id="MobiDB-lite"/>
    </source>
</evidence>
<feature type="compositionally biased region" description="Basic and acidic residues" evidence="1">
    <location>
        <begin position="53"/>
        <end position="72"/>
    </location>
</feature>
<gene>
    <name evidence="2" type="ORF">WS72_20555</name>
</gene>
<reference evidence="2 3" key="1">
    <citation type="submission" date="2015-11" db="EMBL/GenBank/DDBJ databases">
        <authorList>
            <person name="Sahl J."/>
            <person name="Wagner D."/>
            <person name="Keim P."/>
        </authorList>
    </citation>
    <scope>NUCLEOTIDE SEQUENCE [LARGE SCALE GENOMIC DNA]</scope>
    <source>
        <strain evidence="2 3">BDU18</strain>
    </source>
</reference>
<proteinExistence type="predicted"/>
<sequence>MPMQANESDSLNASGTTRVLEHHRGRGRAAAPRAGSRKRLPMRERCVSVTHASDWKTESNEGRPAADERADRSLVRRLARASATVTPSSP</sequence>